<protein>
    <submittedName>
        <fullName evidence="1">Uncharacterized protein</fullName>
    </submittedName>
</protein>
<sequence>MGVQETALIVSTAVSLPLAAIYSVARWDAARYVLMPNRQPATEQSQPEEKNRKIRGVVVLLSVIVFILFCALLGWHSRSLPPAVGDLASIILLSAVPANACLTMGLLLTGTAHEEFSRNEKGELDSIIVKRKAAYRLLAISVFASIPICNYVGAPQFPLMVTLGVGSMFLPSLLMGSSPTDRSPALRSLVKVESIKGAVVVLVSIFLPKLVDLMVSRANEKDDKPPRTPSAFAPWKERTEAMYALFLPAMQVGMLLGTLLSRLYRIDMANYRRKNPAAELQRDSMPGYLLETVPKVAPRVPTEDDAEEGTKMEPSTAIRVLSMPEAIGTNMVRHLLCPPWYLGAGFLTLLLLLIFAMPALVHYSPLVKAMKDEMLKSPGLVIEDSSWLSSNVATSSMQSMAMYGALHMVLLSLPILLSVAVVSFLRGESDFVWNHRAEWKPFCVDETSEENSRADEKLVAAMLSDEHETQERLM</sequence>
<evidence type="ECO:0000313" key="2">
    <source>
        <dbReference type="Proteomes" id="UP001234202"/>
    </source>
</evidence>
<evidence type="ECO:0000313" key="1">
    <source>
        <dbReference type="EMBL" id="KAJ9124437.1"/>
    </source>
</evidence>
<name>A0ACC2XME5_9TREE</name>
<organism evidence="1 2">
    <name type="scientific">Naganishia onofrii</name>
    <dbReference type="NCBI Taxonomy" id="1851511"/>
    <lineage>
        <taxon>Eukaryota</taxon>
        <taxon>Fungi</taxon>
        <taxon>Dikarya</taxon>
        <taxon>Basidiomycota</taxon>
        <taxon>Agaricomycotina</taxon>
        <taxon>Tremellomycetes</taxon>
        <taxon>Filobasidiales</taxon>
        <taxon>Filobasidiaceae</taxon>
        <taxon>Naganishia</taxon>
    </lineage>
</organism>
<dbReference type="Proteomes" id="UP001234202">
    <property type="component" value="Unassembled WGS sequence"/>
</dbReference>
<keyword evidence="2" id="KW-1185">Reference proteome</keyword>
<dbReference type="EMBL" id="JASBWV010000010">
    <property type="protein sequence ID" value="KAJ9124437.1"/>
    <property type="molecule type" value="Genomic_DNA"/>
</dbReference>
<reference evidence="1" key="1">
    <citation type="submission" date="2023-04" db="EMBL/GenBank/DDBJ databases">
        <title>Draft Genome sequencing of Naganishia species isolated from polar environments using Oxford Nanopore Technology.</title>
        <authorList>
            <person name="Leo P."/>
            <person name="Venkateswaran K."/>
        </authorList>
    </citation>
    <scope>NUCLEOTIDE SEQUENCE</scope>
    <source>
        <strain evidence="1">DBVPG 5303</strain>
    </source>
</reference>
<comment type="caution">
    <text evidence="1">The sequence shown here is derived from an EMBL/GenBank/DDBJ whole genome shotgun (WGS) entry which is preliminary data.</text>
</comment>
<accession>A0ACC2XME5</accession>
<proteinExistence type="predicted"/>
<gene>
    <name evidence="1" type="ORF">QFC24_003225</name>
</gene>